<evidence type="ECO:0000313" key="11">
    <source>
        <dbReference type="Proteomes" id="UP001265746"/>
    </source>
</evidence>
<sequence length="155" mass="17656">MPMAEEAIEYEFKNFHDEFSPMSSYRGPPTAEREAKWDSLAHFGLLRVARKHVTTSSRSVAEAEKRMAIGQRKDEVLVVPGIVLNKCIEVLREELMCSLDSTPYLIAEDPRAVRGFAPVIGNTHYCRNYERIAHWAGRNFVSLEEVKENSISVDI</sequence>
<evidence type="ECO:0000256" key="6">
    <source>
        <dbReference type="ARBA" id="ARBA00023026"/>
    </source>
</evidence>
<evidence type="ECO:0000256" key="4">
    <source>
        <dbReference type="ARBA" id="ARBA00022989"/>
    </source>
</evidence>
<evidence type="ECO:0000256" key="5">
    <source>
        <dbReference type="ARBA" id="ARBA00023002"/>
    </source>
</evidence>
<evidence type="ECO:0000256" key="9">
    <source>
        <dbReference type="ARBA" id="ARBA00035112"/>
    </source>
</evidence>
<dbReference type="InterPro" id="IPR021765">
    <property type="entry name" value="UstYa-like"/>
</dbReference>
<dbReference type="Pfam" id="PF11807">
    <property type="entry name" value="UstYa"/>
    <property type="match status" value="2"/>
</dbReference>
<keyword evidence="7" id="KW-0472">Membrane</keyword>
<dbReference type="PANTHER" id="PTHR33365:SF4">
    <property type="entry name" value="CYCLOCHLOROTINE BIOSYNTHESIS PROTEIN O"/>
    <property type="match status" value="1"/>
</dbReference>
<keyword evidence="5" id="KW-0560">Oxidoreductase</keyword>
<dbReference type="EMBL" id="JAUJFL010000013">
    <property type="protein sequence ID" value="KAK2595878.1"/>
    <property type="molecule type" value="Genomic_DNA"/>
</dbReference>
<evidence type="ECO:0000256" key="1">
    <source>
        <dbReference type="ARBA" id="ARBA00004167"/>
    </source>
</evidence>
<accession>A0AAD9S1C7</accession>
<comment type="caution">
    <text evidence="10">The sequence shown here is derived from an EMBL/GenBank/DDBJ whole genome shotgun (WGS) entry which is preliminary data.</text>
</comment>
<evidence type="ECO:0000256" key="2">
    <source>
        <dbReference type="ARBA" id="ARBA00004685"/>
    </source>
</evidence>
<dbReference type="GO" id="GO:0043386">
    <property type="term" value="P:mycotoxin biosynthetic process"/>
    <property type="evidence" value="ECO:0007669"/>
    <property type="project" value="InterPro"/>
</dbReference>
<evidence type="ECO:0000256" key="8">
    <source>
        <dbReference type="ARBA" id="ARBA00023180"/>
    </source>
</evidence>
<dbReference type="GO" id="GO:0016491">
    <property type="term" value="F:oxidoreductase activity"/>
    <property type="evidence" value="ECO:0007669"/>
    <property type="project" value="UniProtKB-KW"/>
</dbReference>
<dbReference type="GO" id="GO:0016020">
    <property type="term" value="C:membrane"/>
    <property type="evidence" value="ECO:0007669"/>
    <property type="project" value="UniProtKB-SubCell"/>
</dbReference>
<name>A0AAD9S1C7_PHOAM</name>
<evidence type="ECO:0000313" key="10">
    <source>
        <dbReference type="EMBL" id="KAK2595878.1"/>
    </source>
</evidence>
<dbReference type="AlphaFoldDB" id="A0AAD9S1C7"/>
<dbReference type="Proteomes" id="UP001265746">
    <property type="component" value="Unassembled WGS sequence"/>
</dbReference>
<keyword evidence="8" id="KW-0325">Glycoprotein</keyword>
<gene>
    <name evidence="10" type="ORF">N8I77_013670</name>
</gene>
<protein>
    <submittedName>
        <fullName evidence="10">Uncharacterized protein</fullName>
    </submittedName>
</protein>
<keyword evidence="6" id="KW-0843">Virulence</keyword>
<keyword evidence="3" id="KW-0812">Transmembrane</keyword>
<organism evidence="10 11">
    <name type="scientific">Phomopsis amygdali</name>
    <name type="common">Fusicoccum amygdali</name>
    <dbReference type="NCBI Taxonomy" id="1214568"/>
    <lineage>
        <taxon>Eukaryota</taxon>
        <taxon>Fungi</taxon>
        <taxon>Dikarya</taxon>
        <taxon>Ascomycota</taxon>
        <taxon>Pezizomycotina</taxon>
        <taxon>Sordariomycetes</taxon>
        <taxon>Sordariomycetidae</taxon>
        <taxon>Diaporthales</taxon>
        <taxon>Diaporthaceae</taxon>
        <taxon>Diaporthe</taxon>
    </lineage>
</organism>
<comment type="pathway">
    <text evidence="2">Mycotoxin biosynthesis.</text>
</comment>
<keyword evidence="4" id="KW-1133">Transmembrane helix</keyword>
<reference evidence="10" key="1">
    <citation type="submission" date="2023-06" db="EMBL/GenBank/DDBJ databases">
        <authorList>
            <person name="Noh H."/>
        </authorList>
    </citation>
    <scope>NUCLEOTIDE SEQUENCE</scope>
    <source>
        <strain evidence="10">DUCC20226</strain>
    </source>
</reference>
<comment type="subcellular location">
    <subcellularLocation>
        <location evidence="1">Membrane</location>
        <topology evidence="1">Single-pass membrane protein</topology>
    </subcellularLocation>
</comment>
<evidence type="ECO:0000256" key="3">
    <source>
        <dbReference type="ARBA" id="ARBA00022692"/>
    </source>
</evidence>
<keyword evidence="11" id="KW-1185">Reference proteome</keyword>
<comment type="similarity">
    <text evidence="9">Belongs to the ustYa family.</text>
</comment>
<evidence type="ECO:0000256" key="7">
    <source>
        <dbReference type="ARBA" id="ARBA00023136"/>
    </source>
</evidence>
<dbReference type="PANTHER" id="PTHR33365">
    <property type="entry name" value="YALI0B05434P"/>
    <property type="match status" value="1"/>
</dbReference>
<proteinExistence type="inferred from homology"/>